<comment type="caution">
    <text evidence="1">The sequence shown here is derived from an EMBL/GenBank/DDBJ whole genome shotgun (WGS) entry which is preliminary data.</text>
</comment>
<protein>
    <submittedName>
        <fullName evidence="1">Uncharacterized protein</fullName>
    </submittedName>
</protein>
<keyword evidence="2" id="KW-1185">Reference proteome</keyword>
<gene>
    <name evidence="1" type="ORF">GCM10007216_19790</name>
</gene>
<sequence>MLGSYDFTYEVTNEVLSLISLTSIGFDKIKDKENNGENINTVVHMYEK</sequence>
<organism evidence="1 2">
    <name type="scientific">Thalassobacillus devorans</name>
    <dbReference type="NCBI Taxonomy" id="279813"/>
    <lineage>
        <taxon>Bacteria</taxon>
        <taxon>Bacillati</taxon>
        <taxon>Bacillota</taxon>
        <taxon>Bacilli</taxon>
        <taxon>Bacillales</taxon>
        <taxon>Bacillaceae</taxon>
        <taxon>Thalassobacillus</taxon>
    </lineage>
</organism>
<accession>A0ABQ1P495</accession>
<evidence type="ECO:0000313" key="1">
    <source>
        <dbReference type="EMBL" id="GGC89055.1"/>
    </source>
</evidence>
<name>A0ABQ1P495_9BACI</name>
<reference evidence="2" key="1">
    <citation type="journal article" date="2019" name="Int. J. Syst. Evol. Microbiol.">
        <title>The Global Catalogue of Microorganisms (GCM) 10K type strain sequencing project: providing services to taxonomists for standard genome sequencing and annotation.</title>
        <authorList>
            <consortium name="The Broad Institute Genomics Platform"/>
            <consortium name="The Broad Institute Genome Sequencing Center for Infectious Disease"/>
            <person name="Wu L."/>
            <person name="Ma J."/>
        </authorList>
    </citation>
    <scope>NUCLEOTIDE SEQUENCE [LARGE SCALE GENOMIC DNA]</scope>
    <source>
        <strain evidence="2">CCM 7282</strain>
    </source>
</reference>
<evidence type="ECO:0000313" key="2">
    <source>
        <dbReference type="Proteomes" id="UP000619534"/>
    </source>
</evidence>
<dbReference type="EMBL" id="BMCJ01000003">
    <property type="protein sequence ID" value="GGC89055.1"/>
    <property type="molecule type" value="Genomic_DNA"/>
</dbReference>
<dbReference type="Proteomes" id="UP000619534">
    <property type="component" value="Unassembled WGS sequence"/>
</dbReference>
<proteinExistence type="predicted"/>